<keyword evidence="1" id="KW-0472">Membrane</keyword>
<accession>A0ABP6QH70</accession>
<feature type="transmembrane region" description="Helical" evidence="1">
    <location>
        <begin position="133"/>
        <end position="154"/>
    </location>
</feature>
<feature type="transmembrane region" description="Helical" evidence="1">
    <location>
        <begin position="319"/>
        <end position="339"/>
    </location>
</feature>
<feature type="transmembrane region" description="Helical" evidence="1">
    <location>
        <begin position="160"/>
        <end position="184"/>
    </location>
</feature>
<feature type="transmembrane region" description="Helical" evidence="1">
    <location>
        <begin position="99"/>
        <end position="121"/>
    </location>
</feature>
<feature type="transmembrane region" description="Helical" evidence="1">
    <location>
        <begin position="73"/>
        <end position="93"/>
    </location>
</feature>
<protein>
    <recommendedName>
        <fullName evidence="4">MFS transporter</fullName>
    </recommendedName>
</protein>
<feature type="transmembrane region" description="Helical" evidence="1">
    <location>
        <begin position="345"/>
        <end position="365"/>
    </location>
</feature>
<evidence type="ECO:0000313" key="2">
    <source>
        <dbReference type="EMBL" id="GAA3229144.1"/>
    </source>
</evidence>
<dbReference type="Proteomes" id="UP001501237">
    <property type="component" value="Unassembled WGS sequence"/>
</dbReference>
<feature type="transmembrane region" description="Helical" evidence="1">
    <location>
        <begin position="291"/>
        <end position="312"/>
    </location>
</feature>
<evidence type="ECO:0000256" key="1">
    <source>
        <dbReference type="SAM" id="Phobius"/>
    </source>
</evidence>
<keyword evidence="1" id="KW-0812">Transmembrane</keyword>
<proteinExistence type="predicted"/>
<keyword evidence="3" id="KW-1185">Reference proteome</keyword>
<feature type="transmembrane region" description="Helical" evidence="1">
    <location>
        <begin position="262"/>
        <end position="285"/>
    </location>
</feature>
<sequence length="454" mass="45486">MNNSALVRFAPVVVALVTIPAGVLAGNNPMPLFADAAARDLGGAAMGVIQAANLALPALLLAVPLGAVAVRRYAAAFVLAGGLFLLLAGQLAAQYAGSVPVFGAARTLEGFGAGLLFPAVLTLCWQRRTRLSLAAFAGILVASLIVCVPLTLAVLPDEGIAWRTALTPVPWLVGLALAAAAVVVFLRGRDVTAAPMRAAERTQLLLPLVPAAGFAFLSMIAAGDLWAPGVTIIIAGLALVALTGMAVVGSRDTTTGSPLGTALVMVVVGLLAQPVAGPLAGVSMAERGVDLTTVAVFAAGGASAIAAALASVRLGERAAARSVTIGHLCALAAMAALLLTGADTATGLLAVPLALLGAGLGLALACSLRGARLGSALFGLTLCFPSVLVGHLLCGSLEISRVARIEDRSAALAEGFRMWLVVAGGVALVLAVVIVLVARRRDTRTPDSLSTAFH</sequence>
<gene>
    <name evidence="2" type="ORF">GCM10010468_58880</name>
</gene>
<dbReference type="SUPFAM" id="SSF103473">
    <property type="entry name" value="MFS general substrate transporter"/>
    <property type="match status" value="1"/>
</dbReference>
<comment type="caution">
    <text evidence="2">The sequence shown here is derived from an EMBL/GenBank/DDBJ whole genome shotgun (WGS) entry which is preliminary data.</text>
</comment>
<dbReference type="EMBL" id="BAAAUV010000019">
    <property type="protein sequence ID" value="GAA3229144.1"/>
    <property type="molecule type" value="Genomic_DNA"/>
</dbReference>
<evidence type="ECO:0008006" key="4">
    <source>
        <dbReference type="Google" id="ProtNLM"/>
    </source>
</evidence>
<dbReference type="RefSeq" id="WP_344834777.1">
    <property type="nucleotide sequence ID" value="NZ_BAAAUV010000019.1"/>
</dbReference>
<name>A0ABP6QH70_9ACTN</name>
<feature type="transmembrane region" description="Helical" evidence="1">
    <location>
        <begin position="41"/>
        <end position="61"/>
    </location>
</feature>
<keyword evidence="1" id="KW-1133">Transmembrane helix</keyword>
<feature type="transmembrane region" description="Helical" evidence="1">
    <location>
        <begin position="419"/>
        <end position="438"/>
    </location>
</feature>
<organism evidence="2 3">
    <name type="scientific">Actinocorallia longicatena</name>
    <dbReference type="NCBI Taxonomy" id="111803"/>
    <lineage>
        <taxon>Bacteria</taxon>
        <taxon>Bacillati</taxon>
        <taxon>Actinomycetota</taxon>
        <taxon>Actinomycetes</taxon>
        <taxon>Streptosporangiales</taxon>
        <taxon>Thermomonosporaceae</taxon>
        <taxon>Actinocorallia</taxon>
    </lineage>
</organism>
<evidence type="ECO:0000313" key="3">
    <source>
        <dbReference type="Proteomes" id="UP001501237"/>
    </source>
</evidence>
<feature type="transmembrane region" description="Helical" evidence="1">
    <location>
        <begin position="229"/>
        <end position="250"/>
    </location>
</feature>
<reference evidence="3" key="1">
    <citation type="journal article" date="2019" name="Int. J. Syst. Evol. Microbiol.">
        <title>The Global Catalogue of Microorganisms (GCM) 10K type strain sequencing project: providing services to taxonomists for standard genome sequencing and annotation.</title>
        <authorList>
            <consortium name="The Broad Institute Genomics Platform"/>
            <consortium name="The Broad Institute Genome Sequencing Center for Infectious Disease"/>
            <person name="Wu L."/>
            <person name="Ma J."/>
        </authorList>
    </citation>
    <scope>NUCLEOTIDE SEQUENCE [LARGE SCALE GENOMIC DNA]</scope>
    <source>
        <strain evidence="3">JCM 9377</strain>
    </source>
</reference>
<dbReference type="InterPro" id="IPR036259">
    <property type="entry name" value="MFS_trans_sf"/>
</dbReference>
<feature type="transmembrane region" description="Helical" evidence="1">
    <location>
        <begin position="204"/>
        <end position="223"/>
    </location>
</feature>
<feature type="transmembrane region" description="Helical" evidence="1">
    <location>
        <begin position="377"/>
        <end position="399"/>
    </location>
</feature>